<gene>
    <name evidence="1" type="ORF">DSM104443_02847</name>
</gene>
<name>A0A6M4GZ22_9PROT</name>
<dbReference type="Proteomes" id="UP000501534">
    <property type="component" value="Chromosome"/>
</dbReference>
<dbReference type="RefSeq" id="WP_171093367.1">
    <property type="nucleotide sequence ID" value="NZ_CP053069.1"/>
</dbReference>
<dbReference type="PROSITE" id="PS51257">
    <property type="entry name" value="PROKAR_LIPOPROTEIN"/>
    <property type="match status" value="1"/>
</dbReference>
<evidence type="ECO:0000313" key="1">
    <source>
        <dbReference type="EMBL" id="QJR11764.1"/>
    </source>
</evidence>
<evidence type="ECO:0000313" key="2">
    <source>
        <dbReference type="Proteomes" id="UP000501534"/>
    </source>
</evidence>
<keyword evidence="2" id="KW-1185">Reference proteome</keyword>
<organism evidence="1 2">
    <name type="scientific">Usitatibacter rugosus</name>
    <dbReference type="NCBI Taxonomy" id="2732067"/>
    <lineage>
        <taxon>Bacteria</taxon>
        <taxon>Pseudomonadati</taxon>
        <taxon>Pseudomonadota</taxon>
        <taxon>Betaproteobacteria</taxon>
        <taxon>Nitrosomonadales</taxon>
        <taxon>Usitatibacteraceae</taxon>
        <taxon>Usitatibacter</taxon>
    </lineage>
</organism>
<dbReference type="KEGG" id="uru:DSM104443_02847"/>
<accession>A0A6M4GZ22</accession>
<evidence type="ECO:0008006" key="3">
    <source>
        <dbReference type="Google" id="ProtNLM"/>
    </source>
</evidence>
<protein>
    <recommendedName>
        <fullName evidence="3">Lipoprotein</fullName>
    </recommendedName>
</protein>
<dbReference type="AlphaFoldDB" id="A0A6M4GZ22"/>
<reference evidence="1 2" key="1">
    <citation type="submission" date="2020-04" db="EMBL/GenBank/DDBJ databases">
        <title>Usitatibacter rugosus gen. nov., sp. nov. and Usitatibacter palustris sp. nov., novel members of Usitatibacteraceae fam. nov. within the order Nitrosomonadales isolated from soil.</title>
        <authorList>
            <person name="Huber K.J."/>
            <person name="Neumann-Schaal M."/>
            <person name="Geppert A."/>
            <person name="Luckner M."/>
            <person name="Wanner G."/>
            <person name="Overmann J."/>
        </authorList>
    </citation>
    <scope>NUCLEOTIDE SEQUENCE [LARGE SCALE GENOMIC DNA]</scope>
    <source>
        <strain evidence="1 2">0125_3</strain>
    </source>
</reference>
<proteinExistence type="predicted"/>
<sequence>MFLRTVAMVGLAVGVIACGTVAINNVQNAPVSTASGKAPTAAAVRGAILQAGAGLGWVMTDVKPGVLEGKLALRSHTAVVEIPYSEKSYSIVYKSSTNLNEANGSIHKNYNGWIQNLQRDINAKVSALN</sequence>
<dbReference type="EMBL" id="CP053069">
    <property type="protein sequence ID" value="QJR11764.1"/>
    <property type="molecule type" value="Genomic_DNA"/>
</dbReference>